<dbReference type="Pfam" id="PF00891">
    <property type="entry name" value="Methyltransf_2"/>
    <property type="match status" value="1"/>
</dbReference>
<evidence type="ECO:0000313" key="8">
    <source>
        <dbReference type="Proteomes" id="UP000318453"/>
    </source>
</evidence>
<dbReference type="Gene3D" id="1.10.10.10">
    <property type="entry name" value="Winged helix-like DNA-binding domain superfamily/Winged helix DNA-binding domain"/>
    <property type="match status" value="1"/>
</dbReference>
<name>A0A5B8NNU6_9CHRO</name>
<protein>
    <submittedName>
        <fullName evidence="7">Methyltransferase</fullName>
    </submittedName>
</protein>
<dbReference type="SUPFAM" id="SSF53335">
    <property type="entry name" value="S-adenosyl-L-methionine-dependent methyltransferases"/>
    <property type="match status" value="1"/>
</dbReference>
<feature type="domain" description="O-methyltransferase dimerisation" evidence="6">
    <location>
        <begin position="12"/>
        <end position="86"/>
    </location>
</feature>
<dbReference type="InterPro" id="IPR012967">
    <property type="entry name" value="COMT_dimerisation"/>
</dbReference>
<dbReference type="GO" id="GO:0008171">
    <property type="term" value="F:O-methyltransferase activity"/>
    <property type="evidence" value="ECO:0007669"/>
    <property type="project" value="InterPro"/>
</dbReference>
<dbReference type="InterPro" id="IPR016461">
    <property type="entry name" value="COMT-like"/>
</dbReference>
<proteinExistence type="predicted"/>
<sequence>MKKNITPDRIMQIGLGFWAAKTLLSAVELGLFTQLAKEPMSAEAIGKHLNLHPRSLRDFLDALVSLGMLQRTSDGLYHNSPETDQFLDANKSSYIGGILEMANHRLYPFWGSLTEALKTGEPQNEAKSGNVNSFDALYSNPEKLEEFLGAMTGISVPTAQAIAQKFPWQKYNTFIDVGGAQGGCTVQLALAHPHLKGGNFDLPAVRPVFEKYVKQHGLDDRLMFYPGDFFQDALPTADVLVMGHILHDWNLQEKQMLLQKAYDALPVGGALIIYEALIDDERQNNTMGLLMSLNMLIETSGGFDYTGADCSQWMRQVGFGEIQVEHLVGPDSMVIGIK</sequence>
<dbReference type="InterPro" id="IPR029063">
    <property type="entry name" value="SAM-dependent_MTases_sf"/>
</dbReference>
<dbReference type="SUPFAM" id="SSF46785">
    <property type="entry name" value="Winged helix' DNA-binding domain"/>
    <property type="match status" value="1"/>
</dbReference>
<dbReference type="AlphaFoldDB" id="A0A5B8NNU6"/>
<dbReference type="EMBL" id="CP042326">
    <property type="protein sequence ID" value="QDZ40963.1"/>
    <property type="molecule type" value="Genomic_DNA"/>
</dbReference>
<reference evidence="7" key="1">
    <citation type="submission" date="2019-08" db="EMBL/GenBank/DDBJ databases">
        <title>Carotenoids and Carotenoid Binding Proteins in the Halophilic Cyanobacterium Euhalothece sp. ZM00.</title>
        <authorList>
            <person name="Cho S.M."/>
            <person name="Song J.Y."/>
            <person name="Park Y.-I."/>
        </authorList>
    </citation>
    <scope>NUCLEOTIDE SEQUENCE [LARGE SCALE GENOMIC DNA]</scope>
    <source>
        <strain evidence="7">Z-M001</strain>
    </source>
</reference>
<dbReference type="RefSeq" id="WP_146296803.1">
    <property type="nucleotide sequence ID" value="NZ_CP042326.1"/>
</dbReference>
<dbReference type="Pfam" id="PF08100">
    <property type="entry name" value="Dimerisation"/>
    <property type="match status" value="1"/>
</dbReference>
<dbReference type="KEGG" id="enn:FRE64_14045"/>
<dbReference type="InterPro" id="IPR036388">
    <property type="entry name" value="WH-like_DNA-bd_sf"/>
</dbReference>
<keyword evidence="2 7" id="KW-0808">Transferase</keyword>
<dbReference type="GO" id="GO:0032259">
    <property type="term" value="P:methylation"/>
    <property type="evidence" value="ECO:0007669"/>
    <property type="project" value="UniProtKB-KW"/>
</dbReference>
<evidence type="ECO:0000256" key="3">
    <source>
        <dbReference type="ARBA" id="ARBA00022691"/>
    </source>
</evidence>
<gene>
    <name evidence="7" type="ORF">FRE64_14045</name>
</gene>
<dbReference type="PANTHER" id="PTHR43712:SF2">
    <property type="entry name" value="O-METHYLTRANSFERASE CICE"/>
    <property type="match status" value="1"/>
</dbReference>
<evidence type="ECO:0000259" key="5">
    <source>
        <dbReference type="Pfam" id="PF00891"/>
    </source>
</evidence>
<dbReference type="PROSITE" id="PS51683">
    <property type="entry name" value="SAM_OMT_II"/>
    <property type="match status" value="1"/>
</dbReference>
<evidence type="ECO:0000313" key="7">
    <source>
        <dbReference type="EMBL" id="QDZ40963.1"/>
    </source>
</evidence>
<dbReference type="GO" id="GO:0046983">
    <property type="term" value="F:protein dimerization activity"/>
    <property type="evidence" value="ECO:0007669"/>
    <property type="project" value="InterPro"/>
</dbReference>
<dbReference type="InterPro" id="IPR001077">
    <property type="entry name" value="COMT_C"/>
</dbReference>
<feature type="active site" description="Proton acceptor" evidence="4">
    <location>
        <position position="247"/>
    </location>
</feature>
<evidence type="ECO:0000259" key="6">
    <source>
        <dbReference type="Pfam" id="PF08100"/>
    </source>
</evidence>
<evidence type="ECO:0000256" key="4">
    <source>
        <dbReference type="PIRSR" id="PIRSR005739-1"/>
    </source>
</evidence>
<feature type="domain" description="O-methyltransferase C-terminal" evidence="5">
    <location>
        <begin position="110"/>
        <end position="319"/>
    </location>
</feature>
<keyword evidence="3" id="KW-0949">S-adenosyl-L-methionine</keyword>
<dbReference type="OrthoDB" id="7418600at2"/>
<evidence type="ECO:0000256" key="2">
    <source>
        <dbReference type="ARBA" id="ARBA00022679"/>
    </source>
</evidence>
<keyword evidence="8" id="KW-1185">Reference proteome</keyword>
<keyword evidence="1 7" id="KW-0489">Methyltransferase</keyword>
<dbReference type="InterPro" id="IPR036390">
    <property type="entry name" value="WH_DNA-bd_sf"/>
</dbReference>
<accession>A0A5B8NNU6</accession>
<dbReference type="PANTHER" id="PTHR43712">
    <property type="entry name" value="PUTATIVE (AFU_ORTHOLOGUE AFUA_4G14580)-RELATED"/>
    <property type="match status" value="1"/>
</dbReference>
<dbReference type="Proteomes" id="UP000318453">
    <property type="component" value="Chromosome"/>
</dbReference>
<dbReference type="CDD" id="cd02440">
    <property type="entry name" value="AdoMet_MTases"/>
    <property type="match status" value="1"/>
</dbReference>
<dbReference type="Gene3D" id="3.40.50.150">
    <property type="entry name" value="Vaccinia Virus protein VP39"/>
    <property type="match status" value="1"/>
</dbReference>
<evidence type="ECO:0000256" key="1">
    <source>
        <dbReference type="ARBA" id="ARBA00022603"/>
    </source>
</evidence>
<organism evidence="7 8">
    <name type="scientific">Euhalothece natronophila Z-M001</name>
    <dbReference type="NCBI Taxonomy" id="522448"/>
    <lineage>
        <taxon>Bacteria</taxon>
        <taxon>Bacillati</taxon>
        <taxon>Cyanobacteriota</taxon>
        <taxon>Cyanophyceae</taxon>
        <taxon>Oscillatoriophycideae</taxon>
        <taxon>Chroococcales</taxon>
        <taxon>Halothecacae</taxon>
        <taxon>Halothece cluster</taxon>
        <taxon>Euhalothece</taxon>
    </lineage>
</organism>
<dbReference type="PIRSF" id="PIRSF005739">
    <property type="entry name" value="O-mtase"/>
    <property type="match status" value="1"/>
</dbReference>